<name>A0A1M7CGY4_9FLAO</name>
<organism evidence="3 4">
    <name type="scientific">Flavobacterium chilense</name>
    <dbReference type="NCBI Taxonomy" id="946677"/>
    <lineage>
        <taxon>Bacteria</taxon>
        <taxon>Pseudomonadati</taxon>
        <taxon>Bacteroidota</taxon>
        <taxon>Flavobacteriia</taxon>
        <taxon>Flavobacteriales</taxon>
        <taxon>Flavobacteriaceae</taxon>
        <taxon>Flavobacterium</taxon>
    </lineage>
</organism>
<protein>
    <submittedName>
        <fullName evidence="3">Uncharacterized protein</fullName>
    </submittedName>
</protein>
<evidence type="ECO:0000313" key="3">
    <source>
        <dbReference type="EMBL" id="SHL66444.1"/>
    </source>
</evidence>
<dbReference type="Proteomes" id="UP000184028">
    <property type="component" value="Unassembled WGS sequence"/>
</dbReference>
<keyword evidence="2" id="KW-0812">Transmembrane</keyword>
<dbReference type="EMBL" id="FRBT01000002">
    <property type="protein sequence ID" value="SHL66444.1"/>
    <property type="molecule type" value="Genomic_DNA"/>
</dbReference>
<dbReference type="OrthoDB" id="1332755at2"/>
<keyword evidence="1" id="KW-0175">Coiled coil</keyword>
<proteinExistence type="predicted"/>
<evidence type="ECO:0000256" key="1">
    <source>
        <dbReference type="SAM" id="Coils"/>
    </source>
</evidence>
<dbReference type="RefSeq" id="WP_068841609.1">
    <property type="nucleotide sequence ID" value="NZ_FRBT01000002.1"/>
</dbReference>
<accession>A0A1M7CGY4</accession>
<keyword evidence="2" id="KW-0472">Membrane</keyword>
<dbReference type="STRING" id="946677.SAMN05444484_102150"/>
<sequence>MEVLSSFISNIKEKTSNPFFGTLILVWLIRNWELVYTLFNFDDDCTLDDKKAFIVNYYSNKIWWQDLLLNIGLALALMILGYFLIVGTRVIVNIVNHNVTPRLNELTVSKLVVNKNRFETVRKQRDEYFNKLDEAGEKIIGLEQKNSLSQKQSVELENANKELNVELNVLNKKHSNLSNENAGNIKALEESSIDLKDKIKENQNLFVGIRNLQKDNNILQEKETETYNLLFERFEDFGLKNDKEQIKLITAIPYTVIEKFNFLSKNNMDEQFFQIAQMIFEKGETLYQFDKSLINSYMDLNLVNNKDIILDNLLDNPPNSNNIFLTAIGHSLLIYKTVLDILKHKNFI</sequence>
<evidence type="ECO:0000256" key="2">
    <source>
        <dbReference type="SAM" id="Phobius"/>
    </source>
</evidence>
<dbReference type="AlphaFoldDB" id="A0A1M7CGY4"/>
<feature type="transmembrane region" description="Helical" evidence="2">
    <location>
        <begin position="67"/>
        <end position="92"/>
    </location>
</feature>
<feature type="coiled-coil region" evidence="1">
    <location>
        <begin position="125"/>
        <end position="205"/>
    </location>
</feature>
<reference evidence="4" key="1">
    <citation type="submission" date="2016-11" db="EMBL/GenBank/DDBJ databases">
        <authorList>
            <person name="Varghese N."/>
            <person name="Submissions S."/>
        </authorList>
    </citation>
    <scope>NUCLEOTIDE SEQUENCE [LARGE SCALE GENOMIC DNA]</scope>
    <source>
        <strain evidence="4">DSM 24724</strain>
    </source>
</reference>
<gene>
    <name evidence="3" type="ORF">SAMN05444484_102150</name>
</gene>
<evidence type="ECO:0000313" key="4">
    <source>
        <dbReference type="Proteomes" id="UP000184028"/>
    </source>
</evidence>
<keyword evidence="4" id="KW-1185">Reference proteome</keyword>
<keyword evidence="2" id="KW-1133">Transmembrane helix</keyword>